<dbReference type="GO" id="GO:0016491">
    <property type="term" value="F:oxidoreductase activity"/>
    <property type="evidence" value="ECO:0007669"/>
    <property type="project" value="InterPro"/>
</dbReference>
<dbReference type="InterPro" id="IPR009040">
    <property type="entry name" value="Ferritin-like_diiron"/>
</dbReference>
<dbReference type="InterPro" id="IPR012347">
    <property type="entry name" value="Ferritin-like"/>
</dbReference>
<sequence length="243" mass="26409">MTRYSNFGLTGKKAGKWSIITSLAAIALVGCSQAQLPEAKVEPAKSSKATLVSAKQNSQTLENLQKAYNGESNAHVMYLAFANKAEAEGYQDVANLFKAVARAEEIHRDNHAQVITDMGATPENNITTPQVNSTADNLDKSMGGNLSNAIKGESYERDSMYPEFIEQAKAENNAPALKTFELALAAETQHADLFSQVREDLDNRREASNSYFVCTVSGETFDHQPEAEACPSNPNGESLEQII</sequence>
<dbReference type="PROSITE" id="PS50905">
    <property type="entry name" value="FERRITIN_LIKE"/>
    <property type="match status" value="1"/>
</dbReference>
<dbReference type="InterPro" id="IPR052753">
    <property type="entry name" value="Rbr2/Nigerythrin"/>
</dbReference>
<evidence type="ECO:0000313" key="3">
    <source>
        <dbReference type="EMBL" id="MCC0175498.1"/>
    </source>
</evidence>
<dbReference type="RefSeq" id="WP_229638496.1">
    <property type="nucleotide sequence ID" value="NZ_JADWDC010000001.1"/>
</dbReference>
<reference evidence="3" key="1">
    <citation type="journal article" date="2021" name="Antonie Van Leeuwenhoek">
        <title>Draft genome and description of Waterburya agarophytonicola gen. nov. sp. nov. (Pleurocapsales, Cyanobacteria): a seaweed symbiont.</title>
        <authorList>
            <person name="Bonthond G."/>
            <person name="Shalygin S."/>
            <person name="Bayer T."/>
            <person name="Weinberger F."/>
        </authorList>
    </citation>
    <scope>NUCLEOTIDE SEQUENCE</scope>
    <source>
        <strain evidence="3">KI4</strain>
    </source>
</reference>
<dbReference type="InterPro" id="IPR003251">
    <property type="entry name" value="Rr_diiron-bd_dom"/>
</dbReference>
<evidence type="ECO:0000259" key="2">
    <source>
        <dbReference type="PROSITE" id="PS50905"/>
    </source>
</evidence>
<dbReference type="CDD" id="cd01041">
    <property type="entry name" value="Rubrerythrin"/>
    <property type="match status" value="1"/>
</dbReference>
<organism evidence="3 4">
    <name type="scientific">Waterburya agarophytonicola KI4</name>
    <dbReference type="NCBI Taxonomy" id="2874699"/>
    <lineage>
        <taxon>Bacteria</taxon>
        <taxon>Bacillati</taxon>
        <taxon>Cyanobacteriota</taxon>
        <taxon>Cyanophyceae</taxon>
        <taxon>Pleurocapsales</taxon>
        <taxon>Hyellaceae</taxon>
        <taxon>Waterburya</taxon>
        <taxon>Waterburya agarophytonicola</taxon>
    </lineage>
</organism>
<dbReference type="EMBL" id="JADWDC010000001">
    <property type="protein sequence ID" value="MCC0175498.1"/>
    <property type="molecule type" value="Genomic_DNA"/>
</dbReference>
<dbReference type="Gene3D" id="1.20.1260.10">
    <property type="match status" value="1"/>
</dbReference>
<name>A0A964FFH9_9CYAN</name>
<dbReference type="PANTHER" id="PTHR33746:SF4">
    <property type="entry name" value="RUBRERYTHRIN"/>
    <property type="match status" value="1"/>
</dbReference>
<dbReference type="InterPro" id="IPR009078">
    <property type="entry name" value="Ferritin-like_SF"/>
</dbReference>
<dbReference type="AlphaFoldDB" id="A0A964FFH9"/>
<keyword evidence="1" id="KW-0732">Signal</keyword>
<accession>A0A964FFH9</accession>
<dbReference type="Pfam" id="PF02915">
    <property type="entry name" value="Rubrerythrin"/>
    <property type="match status" value="1"/>
</dbReference>
<feature type="domain" description="Ferritin-like diiron" evidence="2">
    <location>
        <begin position="54"/>
        <end position="205"/>
    </location>
</feature>
<dbReference type="PROSITE" id="PS51257">
    <property type="entry name" value="PROKAR_LIPOPROTEIN"/>
    <property type="match status" value="1"/>
</dbReference>
<evidence type="ECO:0000313" key="4">
    <source>
        <dbReference type="Proteomes" id="UP000729733"/>
    </source>
</evidence>
<evidence type="ECO:0000256" key="1">
    <source>
        <dbReference type="SAM" id="SignalP"/>
    </source>
</evidence>
<keyword evidence="4" id="KW-1185">Reference proteome</keyword>
<dbReference type="Proteomes" id="UP000729733">
    <property type="component" value="Unassembled WGS sequence"/>
</dbReference>
<dbReference type="PANTHER" id="PTHR33746">
    <property type="entry name" value="RUBRERYTHRIN"/>
    <property type="match status" value="1"/>
</dbReference>
<feature type="signal peptide" evidence="1">
    <location>
        <begin position="1"/>
        <end position="34"/>
    </location>
</feature>
<comment type="caution">
    <text evidence="3">The sequence shown here is derived from an EMBL/GenBank/DDBJ whole genome shotgun (WGS) entry which is preliminary data.</text>
</comment>
<dbReference type="SUPFAM" id="SSF47240">
    <property type="entry name" value="Ferritin-like"/>
    <property type="match status" value="1"/>
</dbReference>
<gene>
    <name evidence="3" type="ORF">I4641_00690</name>
</gene>
<dbReference type="GO" id="GO:0046872">
    <property type="term" value="F:metal ion binding"/>
    <property type="evidence" value="ECO:0007669"/>
    <property type="project" value="InterPro"/>
</dbReference>
<protein>
    <submittedName>
        <fullName evidence="3">Rubrerythrin</fullName>
    </submittedName>
</protein>
<proteinExistence type="predicted"/>
<feature type="chain" id="PRO_5037928305" evidence="1">
    <location>
        <begin position="35"/>
        <end position="243"/>
    </location>
</feature>